<dbReference type="RefSeq" id="WP_344491671.1">
    <property type="nucleotide sequence ID" value="NZ_BAAAUD010000013.1"/>
</dbReference>
<dbReference type="PIRSF" id="PIRSF016184">
    <property type="entry name" value="PhzC_PhzF"/>
    <property type="match status" value="1"/>
</dbReference>
<comment type="caution">
    <text evidence="3">The sequence shown here is derived from an EMBL/GenBank/DDBJ whole genome shotgun (WGS) entry which is preliminary data.</text>
</comment>
<accession>A0ABP6JDH3</accession>
<proteinExistence type="inferred from homology"/>
<dbReference type="Gene3D" id="3.10.310.10">
    <property type="entry name" value="Diaminopimelate Epimerase, Chain A, domain 1"/>
    <property type="match status" value="2"/>
</dbReference>
<comment type="similarity">
    <text evidence="1">Belongs to the PhzF family.</text>
</comment>
<dbReference type="SUPFAM" id="SSF54506">
    <property type="entry name" value="Diaminopimelate epimerase-like"/>
    <property type="match status" value="1"/>
</dbReference>
<name>A0ABP6JDH3_9ACTN</name>
<dbReference type="PANTHER" id="PTHR13774">
    <property type="entry name" value="PHENAZINE BIOSYNTHESIS PROTEIN"/>
    <property type="match status" value="1"/>
</dbReference>
<evidence type="ECO:0000313" key="4">
    <source>
        <dbReference type="Proteomes" id="UP001500403"/>
    </source>
</evidence>
<dbReference type="Proteomes" id="UP001500403">
    <property type="component" value="Unassembled WGS sequence"/>
</dbReference>
<evidence type="ECO:0000256" key="2">
    <source>
        <dbReference type="ARBA" id="ARBA00023235"/>
    </source>
</evidence>
<evidence type="ECO:0000256" key="1">
    <source>
        <dbReference type="ARBA" id="ARBA00008270"/>
    </source>
</evidence>
<dbReference type="NCBIfam" id="TIGR00654">
    <property type="entry name" value="PhzF_family"/>
    <property type="match status" value="1"/>
</dbReference>
<dbReference type="PANTHER" id="PTHR13774:SF39">
    <property type="entry name" value="BIOSYNTHESIS PROTEIN, PUTATIVE-RELATED"/>
    <property type="match status" value="1"/>
</dbReference>
<gene>
    <name evidence="3" type="ORF">GCM10010446_11650</name>
</gene>
<organism evidence="3 4">
    <name type="scientific">Streptomyces enissocaesilis</name>
    <dbReference type="NCBI Taxonomy" id="332589"/>
    <lineage>
        <taxon>Bacteria</taxon>
        <taxon>Bacillati</taxon>
        <taxon>Actinomycetota</taxon>
        <taxon>Actinomycetes</taxon>
        <taxon>Kitasatosporales</taxon>
        <taxon>Streptomycetaceae</taxon>
        <taxon>Streptomyces</taxon>
        <taxon>Streptomyces rochei group</taxon>
    </lineage>
</organism>
<keyword evidence="4" id="KW-1185">Reference proteome</keyword>
<dbReference type="Pfam" id="PF02567">
    <property type="entry name" value="PhzC-PhzF"/>
    <property type="match status" value="1"/>
</dbReference>
<keyword evidence="2 3" id="KW-0413">Isomerase</keyword>
<sequence length="297" mass="31126">MKSFTHTDVLRYTAFSTDPEGGNPAGVVLDAAGLDDATMLAVAAEVGYSETAFLTEEPEPGRAFTVRYFSPQAEVAFCGHATVATAIALAEHRGGPGDLVFGTPAGTVPVEVTASADGTYRATLTSVEPHVAEAAQGDVTEALAALDWAAADLDPAFPPRIAYAGNRHLVLAAATRERLARLSYDFERLATLMRRLDLTTVQLVWREDATTFHVRDPFPVGGVVEDPATGAAAAAFGAYVRELGLVPRESVLTLHQGDDMGRPGVLTVELRAGDGRIRVGGAGARIPEKAEGDGPDA</sequence>
<reference evidence="4" key="1">
    <citation type="journal article" date="2019" name="Int. J. Syst. Evol. Microbiol.">
        <title>The Global Catalogue of Microorganisms (GCM) 10K type strain sequencing project: providing services to taxonomists for standard genome sequencing and annotation.</title>
        <authorList>
            <consortium name="The Broad Institute Genomics Platform"/>
            <consortium name="The Broad Institute Genome Sequencing Center for Infectious Disease"/>
            <person name="Wu L."/>
            <person name="Ma J."/>
        </authorList>
    </citation>
    <scope>NUCLEOTIDE SEQUENCE [LARGE SCALE GENOMIC DNA]</scope>
    <source>
        <strain evidence="4">JCM 9088</strain>
    </source>
</reference>
<dbReference type="EMBL" id="BAAAUD010000013">
    <property type="protein sequence ID" value="GAA2928806.1"/>
    <property type="molecule type" value="Genomic_DNA"/>
</dbReference>
<protein>
    <submittedName>
        <fullName evidence="3">PhzF family phenazine biosynthesis isomerase</fullName>
    </submittedName>
</protein>
<dbReference type="InterPro" id="IPR003719">
    <property type="entry name" value="Phenazine_PhzF-like"/>
</dbReference>
<dbReference type="GO" id="GO:0016853">
    <property type="term" value="F:isomerase activity"/>
    <property type="evidence" value="ECO:0007669"/>
    <property type="project" value="UniProtKB-KW"/>
</dbReference>
<evidence type="ECO:0000313" key="3">
    <source>
        <dbReference type="EMBL" id="GAA2928806.1"/>
    </source>
</evidence>